<dbReference type="RefSeq" id="WP_218034723.1">
    <property type="nucleotide sequence ID" value="NZ_BAAABN010000040.1"/>
</dbReference>
<sequence length="699" mass="75703">MRVAHGLDGLPLALELAAARLRTLSLPDLADGLSDRFRRLITGSRTAPPRHRTLRAVIARSWELLKEHERTVAERISILPGGVTPASATAVCAGTTVPAAGIPELLAALVDRSLVQLAPRPPDRRRRARPDPRPGRRHFTELMARHDPQLRGPGQLTAMKVISAQYGNTLAALRHLCVAQDSPGATTLTLTLTWYWQMFGRHSDAAYWLREALAVPGGGPTPERDCARAAYLLNRADLLSGITAGEAADDRAEMRELADRLLAHPELPGHYRVFGPVLLFLQDEEAALAIFQRLADGDDVWLAGLAHMFQAEIAGNAGALDRMRVHLESALACFRRVGDRWGQTATLPMRAQLRRYDDLDGALADLREARSLAGELLDDAERGLLSATAFPADHADHARTLVGSARAALCLALGDLPGADEALRKAYAAALATRELPVLSLVTVNAAALAETRGRQHESAVLLGAAARLRGAHDHTDPQVRELTRRGHAALGGEEFASAYAQGWELDAKTAMTTADPASGMYRPTSPPDFRWPRGGSLGEDAAMTHVMLQPITDANRAAVAALDVTPAQRNYVAGVTDSLADAIQYPQAMPWYRAIYADGAPVGFVMISDNIPPGDPTLLGPYFLWRLLVDARYQGRGYGRAALRLVIAYLGTRPDARELLTSVVPGEDSSPLGFYQRLGFQDTGEFFDGERVLRLPLP</sequence>
<dbReference type="CDD" id="cd04301">
    <property type="entry name" value="NAT_SF"/>
    <property type="match status" value="1"/>
</dbReference>
<dbReference type="Gene3D" id="3.40.630.30">
    <property type="match status" value="1"/>
</dbReference>
<feature type="domain" description="N-acetyltransferase" evidence="1">
    <location>
        <begin position="547"/>
        <end position="699"/>
    </location>
</feature>
<gene>
    <name evidence="2" type="ORF">Acor_75160</name>
</gene>
<dbReference type="AlphaFoldDB" id="A0A5M3WGC4"/>
<reference evidence="2 3" key="1">
    <citation type="submission" date="2019-10" db="EMBL/GenBank/DDBJ databases">
        <title>Whole genome shotgun sequence of Acrocarpospora corrugata NBRC 13972.</title>
        <authorList>
            <person name="Ichikawa N."/>
            <person name="Kimura A."/>
            <person name="Kitahashi Y."/>
            <person name="Komaki H."/>
            <person name="Oguchi A."/>
        </authorList>
    </citation>
    <scope>NUCLEOTIDE SEQUENCE [LARGE SCALE GENOMIC DNA]</scope>
    <source>
        <strain evidence="2 3">NBRC 13972</strain>
    </source>
</reference>
<dbReference type="PROSITE" id="PS51186">
    <property type="entry name" value="GNAT"/>
    <property type="match status" value="1"/>
</dbReference>
<dbReference type="InterPro" id="IPR016181">
    <property type="entry name" value="Acyl_CoA_acyltransferase"/>
</dbReference>
<evidence type="ECO:0000313" key="3">
    <source>
        <dbReference type="Proteomes" id="UP000334990"/>
    </source>
</evidence>
<keyword evidence="3" id="KW-1185">Reference proteome</keyword>
<dbReference type="Gene3D" id="1.10.287.900">
    <property type="entry name" value="The crystal structure of the spermine/spermidine acetyltransferase from enterococcus faecali"/>
    <property type="match status" value="1"/>
</dbReference>
<name>A0A5M3WGC4_9ACTN</name>
<evidence type="ECO:0000313" key="2">
    <source>
        <dbReference type="EMBL" id="GES05448.1"/>
    </source>
</evidence>
<dbReference type="InterPro" id="IPR000182">
    <property type="entry name" value="GNAT_dom"/>
</dbReference>
<dbReference type="SUPFAM" id="SSF55729">
    <property type="entry name" value="Acyl-CoA N-acyltransferases (Nat)"/>
    <property type="match status" value="1"/>
</dbReference>
<dbReference type="Pfam" id="PF00583">
    <property type="entry name" value="Acetyltransf_1"/>
    <property type="match status" value="1"/>
</dbReference>
<comment type="caution">
    <text evidence="2">The sequence shown here is derived from an EMBL/GenBank/DDBJ whole genome shotgun (WGS) entry which is preliminary data.</text>
</comment>
<organism evidence="2 3">
    <name type="scientific">Acrocarpospora corrugata</name>
    <dbReference type="NCBI Taxonomy" id="35763"/>
    <lineage>
        <taxon>Bacteria</taxon>
        <taxon>Bacillati</taxon>
        <taxon>Actinomycetota</taxon>
        <taxon>Actinomycetes</taxon>
        <taxon>Streptosporangiales</taxon>
        <taxon>Streptosporangiaceae</taxon>
        <taxon>Acrocarpospora</taxon>
    </lineage>
</organism>
<protein>
    <recommendedName>
        <fullName evidence="1">N-acetyltransferase domain-containing protein</fullName>
    </recommendedName>
</protein>
<proteinExistence type="predicted"/>
<dbReference type="PANTHER" id="PTHR47691:SF3">
    <property type="entry name" value="HTH-TYPE TRANSCRIPTIONAL REGULATOR RV0890C-RELATED"/>
    <property type="match status" value="1"/>
</dbReference>
<evidence type="ECO:0000259" key="1">
    <source>
        <dbReference type="PROSITE" id="PS51186"/>
    </source>
</evidence>
<dbReference type="InterPro" id="IPR027455">
    <property type="entry name" value="Sper_AcTfrase_N"/>
</dbReference>
<dbReference type="EMBL" id="BLAD01000101">
    <property type="protein sequence ID" value="GES05448.1"/>
    <property type="molecule type" value="Genomic_DNA"/>
</dbReference>
<dbReference type="GO" id="GO:0016747">
    <property type="term" value="F:acyltransferase activity, transferring groups other than amino-acyl groups"/>
    <property type="evidence" value="ECO:0007669"/>
    <property type="project" value="InterPro"/>
</dbReference>
<accession>A0A5M3WGC4</accession>
<dbReference type="Proteomes" id="UP000334990">
    <property type="component" value="Unassembled WGS sequence"/>
</dbReference>
<dbReference type="PANTHER" id="PTHR47691">
    <property type="entry name" value="REGULATOR-RELATED"/>
    <property type="match status" value="1"/>
</dbReference>